<name>A0A814LXM8_9BILA</name>
<dbReference type="PANTHER" id="PTHR12121">
    <property type="entry name" value="CARBON CATABOLITE REPRESSOR PROTEIN 4"/>
    <property type="match status" value="1"/>
</dbReference>
<dbReference type="Proteomes" id="UP000663824">
    <property type="component" value="Unassembled WGS sequence"/>
</dbReference>
<dbReference type="SUPFAM" id="SSF56219">
    <property type="entry name" value="DNase I-like"/>
    <property type="match status" value="1"/>
</dbReference>
<feature type="domain" description="Endonuclease/exonuclease/phosphatase" evidence="1">
    <location>
        <begin position="17"/>
        <end position="271"/>
    </location>
</feature>
<proteinExistence type="predicted"/>
<evidence type="ECO:0000259" key="1">
    <source>
        <dbReference type="Pfam" id="PF03372"/>
    </source>
</evidence>
<evidence type="ECO:0000313" key="9">
    <source>
        <dbReference type="EMBL" id="CAF3984780.1"/>
    </source>
</evidence>
<organism evidence="2 11">
    <name type="scientific">Rotaria magnacalcarata</name>
    <dbReference type="NCBI Taxonomy" id="392030"/>
    <lineage>
        <taxon>Eukaryota</taxon>
        <taxon>Metazoa</taxon>
        <taxon>Spiralia</taxon>
        <taxon>Gnathifera</taxon>
        <taxon>Rotifera</taxon>
        <taxon>Eurotatoria</taxon>
        <taxon>Bdelloidea</taxon>
        <taxon>Philodinida</taxon>
        <taxon>Philodinidae</taxon>
        <taxon>Rotaria</taxon>
    </lineage>
</organism>
<sequence>MSSNLPIVTSNILSVCTFNILAPCYKRLSSEYDRESSHESLWQSRHSSIIELLQSLQIHLICLQEFWFNEPSFLQLYQSYLSPKYSFHCVQRTHDLDDGLAILVDKNYFKVIDKYDLLLHDIGNRVGLLLNLEYDGECLLLINVHLTFPHNSFDRRLRLTQMKKFLELINEYQTKNNLIDKCSIIICGDLNSSFENDPVYQLLEKQFQSSYFVVHGKEVKVTHLTHRNEQLGVDYIFYRSNMLQSISSELIPRGCDEQSWNDTSGWTLSDHRAVLSTFQYKRNIDTKMDF</sequence>
<protein>
    <recommendedName>
        <fullName evidence="1">Endonuclease/exonuclease/phosphatase domain-containing protein</fullName>
    </recommendedName>
</protein>
<dbReference type="Proteomes" id="UP000663866">
    <property type="component" value="Unassembled WGS sequence"/>
</dbReference>
<evidence type="ECO:0000313" key="6">
    <source>
        <dbReference type="EMBL" id="CAF2080597.1"/>
    </source>
</evidence>
<dbReference type="Proteomes" id="UP000663856">
    <property type="component" value="Unassembled WGS sequence"/>
</dbReference>
<dbReference type="EMBL" id="CAJNRF010006381">
    <property type="protein sequence ID" value="CAF2080597.1"/>
    <property type="molecule type" value="Genomic_DNA"/>
</dbReference>
<dbReference type="EMBL" id="CAJNRE010004558">
    <property type="protein sequence ID" value="CAF2036687.1"/>
    <property type="molecule type" value="Genomic_DNA"/>
</dbReference>
<evidence type="ECO:0000313" key="5">
    <source>
        <dbReference type="EMBL" id="CAF2037370.1"/>
    </source>
</evidence>
<dbReference type="GO" id="GO:0000175">
    <property type="term" value="F:3'-5'-RNA exonuclease activity"/>
    <property type="evidence" value="ECO:0007669"/>
    <property type="project" value="TreeGrafter"/>
</dbReference>
<dbReference type="AlphaFoldDB" id="A0A814LXM8"/>
<evidence type="ECO:0000313" key="12">
    <source>
        <dbReference type="Proteomes" id="UP000663866"/>
    </source>
</evidence>
<dbReference type="EMBL" id="CAJOBH010003057">
    <property type="protein sequence ID" value="CAF3935678.1"/>
    <property type="molecule type" value="Genomic_DNA"/>
</dbReference>
<accession>A0A814LXM8</accession>
<evidence type="ECO:0000313" key="11">
    <source>
        <dbReference type="Proteomes" id="UP000663855"/>
    </source>
</evidence>
<keyword evidence="12" id="KW-1185">Reference proteome</keyword>
<reference evidence="2" key="1">
    <citation type="submission" date="2021-02" db="EMBL/GenBank/DDBJ databases">
        <authorList>
            <person name="Nowell W R."/>
        </authorList>
    </citation>
    <scope>NUCLEOTIDE SEQUENCE</scope>
</reference>
<dbReference type="Proteomes" id="UP000663855">
    <property type="component" value="Unassembled WGS sequence"/>
</dbReference>
<gene>
    <name evidence="8" type="ORF">BYL167_LOCUS10240</name>
    <name evidence="2" type="ORF">CJN711_LOCUS5752</name>
    <name evidence="9" type="ORF">GIL414_LOCUS10878</name>
    <name evidence="3" type="ORF">KQP761_LOCUS38650</name>
    <name evidence="4" type="ORF">MBJ925_LOCUS10829</name>
    <name evidence="7" type="ORF">OVN521_LOCUS8045</name>
    <name evidence="10" type="ORF">UXM345_LOCUS15499</name>
    <name evidence="6" type="ORF">WKI299_LOCUS16153</name>
    <name evidence="5" type="ORF">XDN619_LOCUS6092</name>
</gene>
<dbReference type="EMBL" id="CAJOBG010000917">
    <property type="protein sequence ID" value="CAF3873222.1"/>
    <property type="molecule type" value="Genomic_DNA"/>
</dbReference>
<dbReference type="Gene3D" id="3.60.10.10">
    <property type="entry name" value="Endonuclease/exonuclease/phosphatase"/>
    <property type="match status" value="1"/>
</dbReference>
<dbReference type="OrthoDB" id="10253982at2759"/>
<evidence type="ECO:0000313" key="10">
    <source>
        <dbReference type="EMBL" id="CAF3989149.1"/>
    </source>
</evidence>
<dbReference type="Proteomes" id="UP000681967">
    <property type="component" value="Unassembled WGS sequence"/>
</dbReference>
<dbReference type="Proteomes" id="UP000663887">
    <property type="component" value="Unassembled WGS sequence"/>
</dbReference>
<evidence type="ECO:0000313" key="3">
    <source>
        <dbReference type="EMBL" id="CAF1686223.1"/>
    </source>
</evidence>
<dbReference type="InterPro" id="IPR005135">
    <property type="entry name" value="Endo/exonuclease/phosphatase"/>
</dbReference>
<evidence type="ECO:0000313" key="4">
    <source>
        <dbReference type="EMBL" id="CAF2036687.1"/>
    </source>
</evidence>
<dbReference type="PANTHER" id="PTHR12121:SF31">
    <property type="entry name" value="FAMILY PROTEIN, PUTATIVE, EXPRESSED-RELATED"/>
    <property type="match status" value="1"/>
</dbReference>
<dbReference type="EMBL" id="CAJNRG010001695">
    <property type="protein sequence ID" value="CAF2037370.1"/>
    <property type="molecule type" value="Genomic_DNA"/>
</dbReference>
<evidence type="ECO:0000313" key="8">
    <source>
        <dbReference type="EMBL" id="CAF3935678.1"/>
    </source>
</evidence>
<dbReference type="InterPro" id="IPR050410">
    <property type="entry name" value="CCR4/nocturin_mRNA_transcr"/>
</dbReference>
<dbReference type="Pfam" id="PF03372">
    <property type="entry name" value="Exo_endo_phos"/>
    <property type="match status" value="1"/>
</dbReference>
<dbReference type="Proteomes" id="UP000663834">
    <property type="component" value="Unassembled WGS sequence"/>
</dbReference>
<dbReference type="EMBL" id="CAJNOV010001635">
    <property type="protein sequence ID" value="CAF1071678.1"/>
    <property type="molecule type" value="Genomic_DNA"/>
</dbReference>
<dbReference type="Proteomes" id="UP000663842">
    <property type="component" value="Unassembled WGS sequence"/>
</dbReference>
<comment type="caution">
    <text evidence="2">The sequence shown here is derived from an EMBL/GenBank/DDBJ whole genome shotgun (WGS) entry which is preliminary data.</text>
</comment>
<dbReference type="EMBL" id="CAJOBF010001848">
    <property type="protein sequence ID" value="CAF3989149.1"/>
    <property type="molecule type" value="Genomic_DNA"/>
</dbReference>
<evidence type="ECO:0000313" key="2">
    <source>
        <dbReference type="EMBL" id="CAF1071678.1"/>
    </source>
</evidence>
<dbReference type="EMBL" id="CAJNOW010022041">
    <property type="protein sequence ID" value="CAF1686223.1"/>
    <property type="molecule type" value="Genomic_DNA"/>
</dbReference>
<dbReference type="InterPro" id="IPR036691">
    <property type="entry name" value="Endo/exonu/phosph_ase_sf"/>
</dbReference>
<evidence type="ECO:0000313" key="7">
    <source>
        <dbReference type="EMBL" id="CAF3873222.1"/>
    </source>
</evidence>
<dbReference type="Proteomes" id="UP000681720">
    <property type="component" value="Unassembled WGS sequence"/>
</dbReference>
<dbReference type="EMBL" id="CAJOBJ010003974">
    <property type="protein sequence ID" value="CAF3984780.1"/>
    <property type="molecule type" value="Genomic_DNA"/>
</dbReference>